<feature type="binding site" evidence="8">
    <location>
        <begin position="215"/>
        <end position="216"/>
    </location>
    <ligand>
        <name>substrate</name>
    </ligand>
</feature>
<evidence type="ECO:0000256" key="9">
    <source>
        <dbReference type="PROSITE-ProRule" id="PRU10125"/>
    </source>
</evidence>
<comment type="catalytic activity">
    <reaction evidence="7 8">
        <text>(2S,6S)-2,6-diaminopimelate = meso-2,6-diaminopimelate</text>
        <dbReference type="Rhea" id="RHEA:15393"/>
        <dbReference type="ChEBI" id="CHEBI:57609"/>
        <dbReference type="ChEBI" id="CHEBI:57791"/>
        <dbReference type="EC" id="5.1.1.7"/>
    </reaction>
</comment>
<protein>
    <recommendedName>
        <fullName evidence="3 8">Diaminopimelate epimerase</fullName>
        <shortName evidence="8">DAP epimerase</shortName>
        <ecNumber evidence="3 8">5.1.1.7</ecNumber>
    </recommendedName>
    <alternativeName>
        <fullName evidence="8">PLP-independent amino acid racemase</fullName>
    </alternativeName>
</protein>
<dbReference type="PROSITE" id="PS01326">
    <property type="entry name" value="DAP_EPIMERASE"/>
    <property type="match status" value="1"/>
</dbReference>
<accession>A0ABW4MTQ4</accession>
<comment type="pathway">
    <text evidence="1 8">Amino-acid biosynthesis; L-lysine biosynthesis via DAP pathway; DL-2,6-diaminopimelate from LL-2,6-diaminopimelate: step 1/1.</text>
</comment>
<evidence type="ECO:0000256" key="5">
    <source>
        <dbReference type="ARBA" id="ARBA00023154"/>
    </source>
</evidence>
<keyword evidence="4 8" id="KW-0028">Amino-acid biosynthesis</keyword>
<comment type="caution">
    <text evidence="10">The sequence shown here is derived from an EMBL/GenBank/DDBJ whole genome shotgun (WGS) entry which is preliminary data.</text>
</comment>
<feature type="active site" description="Proton acceptor" evidence="8">
    <location>
        <position position="224"/>
    </location>
</feature>
<feature type="binding site" evidence="8">
    <location>
        <position position="64"/>
    </location>
    <ligand>
        <name>substrate</name>
    </ligand>
</feature>
<dbReference type="SUPFAM" id="SSF54506">
    <property type="entry name" value="Diaminopimelate epimerase-like"/>
    <property type="match status" value="2"/>
</dbReference>
<feature type="binding site" evidence="8">
    <location>
        <begin position="225"/>
        <end position="226"/>
    </location>
    <ligand>
        <name>substrate</name>
    </ligand>
</feature>
<feature type="active site" description="Proton donor" evidence="8">
    <location>
        <position position="73"/>
    </location>
</feature>
<comment type="similarity">
    <text evidence="2 8">Belongs to the diaminopimelate epimerase family.</text>
</comment>
<feature type="binding site" evidence="8">
    <location>
        <position position="164"/>
    </location>
    <ligand>
        <name>substrate</name>
    </ligand>
</feature>
<dbReference type="GO" id="GO:0008837">
    <property type="term" value="F:diaminopimelate epimerase activity"/>
    <property type="evidence" value="ECO:0007669"/>
    <property type="project" value="UniProtKB-EC"/>
</dbReference>
<evidence type="ECO:0000256" key="3">
    <source>
        <dbReference type="ARBA" id="ARBA00013080"/>
    </source>
</evidence>
<dbReference type="PANTHER" id="PTHR31689:SF0">
    <property type="entry name" value="DIAMINOPIMELATE EPIMERASE"/>
    <property type="match status" value="1"/>
</dbReference>
<name>A0ABW4MTQ4_9BACI</name>
<dbReference type="EMBL" id="JBHUEK010000029">
    <property type="protein sequence ID" value="MFD1780983.1"/>
    <property type="molecule type" value="Genomic_DNA"/>
</dbReference>
<evidence type="ECO:0000256" key="1">
    <source>
        <dbReference type="ARBA" id="ARBA00005196"/>
    </source>
</evidence>
<gene>
    <name evidence="8 10" type="primary">dapF</name>
    <name evidence="10" type="ORF">ACFSFW_20215</name>
</gene>
<keyword evidence="6 8" id="KW-0413">Isomerase</keyword>
<dbReference type="InterPro" id="IPR018510">
    <property type="entry name" value="DAP_epimerase_AS"/>
</dbReference>
<evidence type="ECO:0000313" key="10">
    <source>
        <dbReference type="EMBL" id="MFD1780983.1"/>
    </source>
</evidence>
<dbReference type="EC" id="5.1.1.7" evidence="3 8"/>
<evidence type="ECO:0000313" key="11">
    <source>
        <dbReference type="Proteomes" id="UP001597227"/>
    </source>
</evidence>
<feature type="site" description="Could be important to modulate the pK values of the two catalytic cysteine residues" evidence="8">
    <location>
        <position position="166"/>
    </location>
</feature>
<feature type="binding site" evidence="8">
    <location>
        <position position="197"/>
    </location>
    <ligand>
        <name>substrate</name>
    </ligand>
</feature>
<dbReference type="InterPro" id="IPR001653">
    <property type="entry name" value="DAP_epimerase_DapF"/>
</dbReference>
<comment type="function">
    <text evidence="8">Catalyzes the stereoinversion of LL-2,6-diaminopimelate (L,L-DAP) to meso-diaminopimelate (meso-DAP), a precursor of L-lysine and an essential component of the bacterial peptidoglycan.</text>
</comment>
<evidence type="ECO:0000256" key="7">
    <source>
        <dbReference type="ARBA" id="ARBA00051712"/>
    </source>
</evidence>
<keyword evidence="11" id="KW-1185">Reference proteome</keyword>
<proteinExistence type="inferred from homology"/>
<organism evidence="10 11">
    <name type="scientific">Fredinandcohnia salidurans</name>
    <dbReference type="NCBI Taxonomy" id="2595041"/>
    <lineage>
        <taxon>Bacteria</taxon>
        <taxon>Bacillati</taxon>
        <taxon>Bacillota</taxon>
        <taxon>Bacilli</taxon>
        <taxon>Bacillales</taxon>
        <taxon>Bacillaceae</taxon>
        <taxon>Fredinandcohnia</taxon>
    </lineage>
</organism>
<feature type="binding site" evidence="8">
    <location>
        <begin position="74"/>
        <end position="75"/>
    </location>
    <ligand>
        <name>substrate</name>
    </ligand>
</feature>
<dbReference type="PANTHER" id="PTHR31689">
    <property type="entry name" value="DIAMINOPIMELATE EPIMERASE, CHLOROPLASTIC"/>
    <property type="match status" value="1"/>
</dbReference>
<reference evidence="11" key="1">
    <citation type="journal article" date="2019" name="Int. J. Syst. Evol. Microbiol.">
        <title>The Global Catalogue of Microorganisms (GCM) 10K type strain sequencing project: providing services to taxonomists for standard genome sequencing and annotation.</title>
        <authorList>
            <consortium name="The Broad Institute Genomics Platform"/>
            <consortium name="The Broad Institute Genome Sequencing Center for Infectious Disease"/>
            <person name="Wu L."/>
            <person name="Ma J."/>
        </authorList>
    </citation>
    <scope>NUCLEOTIDE SEQUENCE [LARGE SCALE GENOMIC DNA]</scope>
    <source>
        <strain evidence="11">CCUG 15531</strain>
    </source>
</reference>
<dbReference type="Pfam" id="PF01678">
    <property type="entry name" value="DAP_epimerase"/>
    <property type="match status" value="2"/>
</dbReference>
<feature type="site" description="Could be important to modulate the pK values of the two catalytic cysteine residues" evidence="8">
    <location>
        <position position="215"/>
    </location>
</feature>
<feature type="binding site" evidence="8">
    <location>
        <position position="11"/>
    </location>
    <ligand>
        <name>substrate</name>
    </ligand>
</feature>
<dbReference type="Proteomes" id="UP001597227">
    <property type="component" value="Unassembled WGS sequence"/>
</dbReference>
<feature type="active site" evidence="9">
    <location>
        <position position="73"/>
    </location>
</feature>
<dbReference type="Gene3D" id="3.10.310.10">
    <property type="entry name" value="Diaminopimelate Epimerase, Chain A, domain 1"/>
    <property type="match status" value="2"/>
</dbReference>
<dbReference type="NCBIfam" id="TIGR00652">
    <property type="entry name" value="DapF"/>
    <property type="match status" value="1"/>
</dbReference>
<evidence type="ECO:0000256" key="4">
    <source>
        <dbReference type="ARBA" id="ARBA00022605"/>
    </source>
</evidence>
<dbReference type="RefSeq" id="WP_304215247.1">
    <property type="nucleotide sequence ID" value="NZ_JBHUEK010000029.1"/>
</dbReference>
<comment type="caution">
    <text evidence="8">Lacks conserved residue(s) required for the propagation of feature annotation.</text>
</comment>
<dbReference type="HAMAP" id="MF_00197">
    <property type="entry name" value="DAP_epimerase"/>
    <property type="match status" value="1"/>
</dbReference>
<evidence type="ECO:0000256" key="6">
    <source>
        <dbReference type="ARBA" id="ARBA00023235"/>
    </source>
</evidence>
<keyword evidence="5 8" id="KW-0457">Lysine biosynthesis</keyword>
<comment type="subcellular location">
    <subcellularLocation>
        <location evidence="8">Cytoplasm</location>
    </subcellularLocation>
</comment>
<evidence type="ECO:0000256" key="2">
    <source>
        <dbReference type="ARBA" id="ARBA00010219"/>
    </source>
</evidence>
<sequence>MLFTKMHGLGNNYIIFNLLESSLREQDLTSLAKSVSDVNFGIGSDGMILICPSSVADFRMRIFNEDGSEGKNCGNGLRCVAKYLVDHLYAESNTFSIETLGGIVYVTVTTGHKNVVESITVDMGEPKLLKGMVPMAGDPYSTTINEPVSIGDNQYQLTCLSMGNPHAILFVDDVNEVPLEKLGPSIEHSNHFPERVNVGIVQIRNSNEIDYRVWERGSGITMACGTGACAAVVAATLTGKIEKHIPVTVHLPGGDLEIRWDENNHIWKKGAAEYICHGEIDVQASLARHITKIN</sequence>
<evidence type="ECO:0000256" key="8">
    <source>
        <dbReference type="HAMAP-Rule" id="MF_00197"/>
    </source>
</evidence>
<keyword evidence="8" id="KW-0963">Cytoplasm</keyword>
<comment type="subunit">
    <text evidence="8">Homodimer.</text>
</comment>